<reference evidence="2" key="3">
    <citation type="submission" date="2020-12" db="UniProtKB">
        <authorList>
            <consortium name="EnsemblPlants"/>
        </authorList>
    </citation>
    <scope>IDENTIFICATION</scope>
</reference>
<sequence>MTERRGPELVFCSSMDNVEYFWSRTKPYTAYVALCELRSETLMALRVAATNTCPSTSGSFFLVFLRCGVGDSTI</sequence>
<proteinExistence type="predicted"/>
<evidence type="ECO:0000313" key="1">
    <source>
        <dbReference type="EMBL" id="PNR33763.1"/>
    </source>
</evidence>
<keyword evidence="3" id="KW-1185">Reference proteome</keyword>
<organism evidence="1">
    <name type="scientific">Physcomitrium patens</name>
    <name type="common">Spreading-leaved earth moss</name>
    <name type="synonym">Physcomitrella patens</name>
    <dbReference type="NCBI Taxonomy" id="3218"/>
    <lineage>
        <taxon>Eukaryota</taxon>
        <taxon>Viridiplantae</taxon>
        <taxon>Streptophyta</taxon>
        <taxon>Embryophyta</taxon>
        <taxon>Bryophyta</taxon>
        <taxon>Bryophytina</taxon>
        <taxon>Bryopsida</taxon>
        <taxon>Funariidae</taxon>
        <taxon>Funariales</taxon>
        <taxon>Funariaceae</taxon>
        <taxon>Physcomitrium</taxon>
    </lineage>
</organism>
<dbReference type="Gramene" id="Pp3c19_2400V3.2">
    <property type="protein sequence ID" value="Pp3c19_2400V3.2"/>
    <property type="gene ID" value="Pp3c19_2400"/>
</dbReference>
<gene>
    <name evidence="1" type="ORF">PHYPA_023579</name>
</gene>
<protein>
    <submittedName>
        <fullName evidence="1 2">Uncharacterized protein</fullName>
    </submittedName>
</protein>
<evidence type="ECO:0000313" key="3">
    <source>
        <dbReference type="Proteomes" id="UP000006727"/>
    </source>
</evidence>
<dbReference type="AlphaFoldDB" id="A0A2K1IWV9"/>
<dbReference type="Gramene" id="Pp3c19_2400V3.1">
    <property type="protein sequence ID" value="Pp3c19_2400V3.1"/>
    <property type="gene ID" value="Pp3c19_2400"/>
</dbReference>
<dbReference type="InParanoid" id="A0A2K1IWV9"/>
<name>A0A2K1IWV9_PHYPA</name>
<dbReference type="EnsemblPlants" id="Pp3c19_2400V3.2">
    <property type="protein sequence ID" value="Pp3c19_2400V3.2"/>
    <property type="gene ID" value="Pp3c19_2400"/>
</dbReference>
<dbReference type="Proteomes" id="UP000006727">
    <property type="component" value="Chromosome 19"/>
</dbReference>
<dbReference type="EMBL" id="ABEU02000019">
    <property type="protein sequence ID" value="PNR33763.1"/>
    <property type="molecule type" value="Genomic_DNA"/>
</dbReference>
<accession>A0A2K1IWV9</accession>
<reference evidence="1 3" key="2">
    <citation type="journal article" date="2018" name="Plant J.">
        <title>The Physcomitrella patens chromosome-scale assembly reveals moss genome structure and evolution.</title>
        <authorList>
            <person name="Lang D."/>
            <person name="Ullrich K.K."/>
            <person name="Murat F."/>
            <person name="Fuchs J."/>
            <person name="Jenkins J."/>
            <person name="Haas F.B."/>
            <person name="Piednoel M."/>
            <person name="Gundlach H."/>
            <person name="Van Bel M."/>
            <person name="Meyberg R."/>
            <person name="Vives C."/>
            <person name="Morata J."/>
            <person name="Symeonidi A."/>
            <person name="Hiss M."/>
            <person name="Muchero W."/>
            <person name="Kamisugi Y."/>
            <person name="Saleh O."/>
            <person name="Blanc G."/>
            <person name="Decker E.L."/>
            <person name="van Gessel N."/>
            <person name="Grimwood J."/>
            <person name="Hayes R.D."/>
            <person name="Graham S.W."/>
            <person name="Gunter L.E."/>
            <person name="McDaniel S.F."/>
            <person name="Hoernstein S.N.W."/>
            <person name="Larsson A."/>
            <person name="Li F.W."/>
            <person name="Perroud P.F."/>
            <person name="Phillips J."/>
            <person name="Ranjan P."/>
            <person name="Rokshar D.S."/>
            <person name="Rothfels C.J."/>
            <person name="Schneider L."/>
            <person name="Shu S."/>
            <person name="Stevenson D.W."/>
            <person name="Thummler F."/>
            <person name="Tillich M."/>
            <person name="Villarreal Aguilar J.C."/>
            <person name="Widiez T."/>
            <person name="Wong G.K."/>
            <person name="Wymore A."/>
            <person name="Zhang Y."/>
            <person name="Zimmer A.D."/>
            <person name="Quatrano R.S."/>
            <person name="Mayer K.F.X."/>
            <person name="Goodstein D."/>
            <person name="Casacuberta J.M."/>
            <person name="Vandepoele K."/>
            <person name="Reski R."/>
            <person name="Cuming A.C."/>
            <person name="Tuskan G.A."/>
            <person name="Maumus F."/>
            <person name="Salse J."/>
            <person name="Schmutz J."/>
            <person name="Rensing S.A."/>
        </authorList>
    </citation>
    <scope>NUCLEOTIDE SEQUENCE [LARGE SCALE GENOMIC DNA]</scope>
    <source>
        <strain evidence="2 3">cv. Gransden 2004</strain>
    </source>
</reference>
<evidence type="ECO:0000313" key="2">
    <source>
        <dbReference type="EnsemblPlants" id="Pp3c19_2400V3.1"/>
    </source>
</evidence>
<dbReference type="EnsemblPlants" id="Pp3c19_2400V3.1">
    <property type="protein sequence ID" value="Pp3c19_2400V3.1"/>
    <property type="gene ID" value="Pp3c19_2400"/>
</dbReference>
<reference evidence="1 3" key="1">
    <citation type="journal article" date="2008" name="Science">
        <title>The Physcomitrella genome reveals evolutionary insights into the conquest of land by plants.</title>
        <authorList>
            <person name="Rensing S."/>
            <person name="Lang D."/>
            <person name="Zimmer A."/>
            <person name="Terry A."/>
            <person name="Salamov A."/>
            <person name="Shapiro H."/>
            <person name="Nishiyama T."/>
            <person name="Perroud P.-F."/>
            <person name="Lindquist E."/>
            <person name="Kamisugi Y."/>
            <person name="Tanahashi T."/>
            <person name="Sakakibara K."/>
            <person name="Fujita T."/>
            <person name="Oishi K."/>
            <person name="Shin-I T."/>
            <person name="Kuroki Y."/>
            <person name="Toyoda A."/>
            <person name="Suzuki Y."/>
            <person name="Hashimoto A."/>
            <person name="Yamaguchi K."/>
            <person name="Sugano A."/>
            <person name="Kohara Y."/>
            <person name="Fujiyama A."/>
            <person name="Anterola A."/>
            <person name="Aoki S."/>
            <person name="Ashton N."/>
            <person name="Barbazuk W.B."/>
            <person name="Barker E."/>
            <person name="Bennetzen J."/>
            <person name="Bezanilla M."/>
            <person name="Blankenship R."/>
            <person name="Cho S.H."/>
            <person name="Dutcher S."/>
            <person name="Estelle M."/>
            <person name="Fawcett J.A."/>
            <person name="Gundlach H."/>
            <person name="Hanada K."/>
            <person name="Heyl A."/>
            <person name="Hicks K.A."/>
            <person name="Hugh J."/>
            <person name="Lohr M."/>
            <person name="Mayer K."/>
            <person name="Melkozernov A."/>
            <person name="Murata T."/>
            <person name="Nelson D."/>
            <person name="Pils B."/>
            <person name="Prigge M."/>
            <person name="Reiss B."/>
            <person name="Renner T."/>
            <person name="Rombauts S."/>
            <person name="Rushton P."/>
            <person name="Sanderfoot A."/>
            <person name="Schween G."/>
            <person name="Shiu S.-H."/>
            <person name="Stueber K."/>
            <person name="Theodoulou F.L."/>
            <person name="Tu H."/>
            <person name="Van de Peer Y."/>
            <person name="Verrier P.J."/>
            <person name="Waters E."/>
            <person name="Wood A."/>
            <person name="Yang L."/>
            <person name="Cove D."/>
            <person name="Cuming A."/>
            <person name="Hasebe M."/>
            <person name="Lucas S."/>
            <person name="Mishler D.B."/>
            <person name="Reski R."/>
            <person name="Grigoriev I."/>
            <person name="Quatrano R.S."/>
            <person name="Boore J.L."/>
        </authorList>
    </citation>
    <scope>NUCLEOTIDE SEQUENCE [LARGE SCALE GENOMIC DNA]</scope>
    <source>
        <strain evidence="2 3">cv. Gransden 2004</strain>
    </source>
</reference>